<evidence type="ECO:0000313" key="3">
    <source>
        <dbReference type="Proteomes" id="UP001596434"/>
    </source>
</evidence>
<dbReference type="GeneID" id="96953979"/>
<reference evidence="2 3" key="1">
    <citation type="journal article" date="2019" name="Int. J. Syst. Evol. Microbiol.">
        <title>The Global Catalogue of Microorganisms (GCM) 10K type strain sequencing project: providing services to taxonomists for standard genome sequencing and annotation.</title>
        <authorList>
            <consortium name="The Broad Institute Genomics Platform"/>
            <consortium name="The Broad Institute Genome Sequencing Center for Infectious Disease"/>
            <person name="Wu L."/>
            <person name="Ma J."/>
        </authorList>
    </citation>
    <scope>NUCLEOTIDE SEQUENCE [LARGE SCALE GENOMIC DNA]</scope>
    <source>
        <strain evidence="2 3">GX21</strain>
    </source>
</reference>
<feature type="compositionally biased region" description="Basic and acidic residues" evidence="1">
    <location>
        <begin position="22"/>
        <end position="34"/>
    </location>
</feature>
<dbReference type="Pfam" id="PF25951">
    <property type="entry name" value="DUF7989"/>
    <property type="match status" value="1"/>
</dbReference>
<dbReference type="EMBL" id="JBHTAT010000001">
    <property type="protein sequence ID" value="MFC7255613.1"/>
    <property type="molecule type" value="Genomic_DNA"/>
</dbReference>
<gene>
    <name evidence="2" type="ORF">ACFQKE_09975</name>
</gene>
<evidence type="ECO:0008006" key="4">
    <source>
        <dbReference type="Google" id="ProtNLM"/>
    </source>
</evidence>
<feature type="region of interest" description="Disordered" evidence="1">
    <location>
        <begin position="1"/>
        <end position="81"/>
    </location>
</feature>
<dbReference type="Proteomes" id="UP001596434">
    <property type="component" value="Unassembled WGS sequence"/>
</dbReference>
<accession>A0ABD5ZY79</accession>
<keyword evidence="3" id="KW-1185">Reference proteome</keyword>
<dbReference type="InterPro" id="IPR058742">
    <property type="entry name" value="DUF7989"/>
</dbReference>
<protein>
    <recommendedName>
        <fullName evidence="4">DUF5786 domain-containing protein</fullName>
    </recommendedName>
</protein>
<name>A0ABD5ZY79_9EURY</name>
<dbReference type="AlphaFoldDB" id="A0ABD5ZY79"/>
<proteinExistence type="predicted"/>
<sequence length="81" mass="8879">MTDRMDAVDHTHSDADDALAETYRRGPNDGRRAVTDGAGDEEPAARMRDVSHTPPHGEGTNDVWSRGEEAADRDADDENDE</sequence>
<organism evidence="2 3">
    <name type="scientific">Haloplanus litoreus</name>
    <dbReference type="NCBI Taxonomy" id="767515"/>
    <lineage>
        <taxon>Archaea</taxon>
        <taxon>Methanobacteriati</taxon>
        <taxon>Methanobacteriota</taxon>
        <taxon>Stenosarchaea group</taxon>
        <taxon>Halobacteria</taxon>
        <taxon>Halobacteriales</taxon>
        <taxon>Haloferacaceae</taxon>
        <taxon>Haloplanus</taxon>
    </lineage>
</organism>
<dbReference type="RefSeq" id="WP_379703837.1">
    <property type="nucleotide sequence ID" value="NZ_JBHTAT010000001.1"/>
</dbReference>
<comment type="caution">
    <text evidence="2">The sequence shown here is derived from an EMBL/GenBank/DDBJ whole genome shotgun (WGS) entry which is preliminary data.</text>
</comment>
<evidence type="ECO:0000256" key="1">
    <source>
        <dbReference type="SAM" id="MobiDB-lite"/>
    </source>
</evidence>
<feature type="compositionally biased region" description="Basic and acidic residues" evidence="1">
    <location>
        <begin position="1"/>
        <end position="15"/>
    </location>
</feature>
<evidence type="ECO:0000313" key="2">
    <source>
        <dbReference type="EMBL" id="MFC7255613.1"/>
    </source>
</evidence>